<dbReference type="Pfam" id="PF14525">
    <property type="entry name" value="AraC_binding_2"/>
    <property type="match status" value="1"/>
</dbReference>
<dbReference type="GO" id="GO:0043565">
    <property type="term" value="F:sequence-specific DNA binding"/>
    <property type="evidence" value="ECO:0007669"/>
    <property type="project" value="InterPro"/>
</dbReference>
<evidence type="ECO:0000256" key="2">
    <source>
        <dbReference type="ARBA" id="ARBA00023125"/>
    </source>
</evidence>
<evidence type="ECO:0000313" key="6">
    <source>
        <dbReference type="Proteomes" id="UP000520876"/>
    </source>
</evidence>
<keyword evidence="6" id="KW-1185">Reference proteome</keyword>
<keyword evidence="2" id="KW-0238">DNA-binding</keyword>
<dbReference type="NCBIfam" id="NF007243">
    <property type="entry name" value="PRK09685.1"/>
    <property type="match status" value="1"/>
</dbReference>
<dbReference type="PROSITE" id="PS01124">
    <property type="entry name" value="HTH_ARAC_FAMILY_2"/>
    <property type="match status" value="1"/>
</dbReference>
<dbReference type="PRINTS" id="PR00032">
    <property type="entry name" value="HTHARAC"/>
</dbReference>
<proteinExistence type="predicted"/>
<sequence>MNKLTANNLERWNYSVHAVCGNFLTHPSDHINTFIGNIQHHDLGGLNLADIRVNASSIRRERGNADRGDDRYYFLVLQRAGQMGVVHHDKNFALNPGDMALLDSAQPFEMQPKGLISQLSIHLERDAVDRFLPAHSCRFGKLQQSSLSGRLLHGMLQQMIEGKTSIKIDNQHGEALQDALISLLCPSLRMNGTIKNGSSLFQLAEQLINESLLDPPSPAEIAARLNVSVRHLYRHFELNGVSIGRYIQRQRLRYSARELAQIGNTSKTITTIAYKWGFSDSAHFSRAFKRQYGMTPRDYCARNKDIHEAAISSSNQNMIEDL</sequence>
<reference evidence="5 6" key="1">
    <citation type="submission" date="2020-07" db="EMBL/GenBank/DDBJ databases">
        <title>Halomonas sp. QX-2 draft genome sequence.</title>
        <authorList>
            <person name="Qiu X."/>
        </authorList>
    </citation>
    <scope>NUCLEOTIDE SEQUENCE [LARGE SCALE GENOMIC DNA]</scope>
    <source>
        <strain evidence="5 6">QX-2</strain>
    </source>
</reference>
<evidence type="ECO:0000256" key="1">
    <source>
        <dbReference type="ARBA" id="ARBA00023015"/>
    </source>
</evidence>
<dbReference type="PANTHER" id="PTHR46796">
    <property type="entry name" value="HTH-TYPE TRANSCRIPTIONAL ACTIVATOR RHAS-RELATED"/>
    <property type="match status" value="1"/>
</dbReference>
<dbReference type="Gene3D" id="1.10.10.60">
    <property type="entry name" value="Homeodomain-like"/>
    <property type="match status" value="1"/>
</dbReference>
<evidence type="ECO:0000313" key="5">
    <source>
        <dbReference type="EMBL" id="NYT71987.1"/>
    </source>
</evidence>
<dbReference type="RefSeq" id="WP_180090982.1">
    <property type="nucleotide sequence ID" value="NZ_JACCGK010000004.1"/>
</dbReference>
<evidence type="ECO:0000256" key="3">
    <source>
        <dbReference type="ARBA" id="ARBA00023163"/>
    </source>
</evidence>
<dbReference type="InterPro" id="IPR009057">
    <property type="entry name" value="Homeodomain-like_sf"/>
</dbReference>
<dbReference type="AlphaFoldDB" id="A0A7Z0N5H3"/>
<feature type="domain" description="HTH araC/xylS-type" evidence="4">
    <location>
        <begin position="202"/>
        <end position="302"/>
    </location>
</feature>
<name>A0A7Z0N5H3_9GAMM</name>
<dbReference type="SMART" id="SM00342">
    <property type="entry name" value="HTH_ARAC"/>
    <property type="match status" value="1"/>
</dbReference>
<keyword evidence="3" id="KW-0804">Transcription</keyword>
<dbReference type="Proteomes" id="UP000520876">
    <property type="component" value="Unassembled WGS sequence"/>
</dbReference>
<dbReference type="InterPro" id="IPR018062">
    <property type="entry name" value="HTH_AraC-typ_CS"/>
</dbReference>
<dbReference type="InterPro" id="IPR018060">
    <property type="entry name" value="HTH_AraC"/>
</dbReference>
<gene>
    <name evidence="5" type="primary">feaR</name>
    <name evidence="5" type="ORF">HZU72_06030</name>
</gene>
<dbReference type="Pfam" id="PF12833">
    <property type="entry name" value="HTH_18"/>
    <property type="match status" value="1"/>
</dbReference>
<dbReference type="InterPro" id="IPR020449">
    <property type="entry name" value="Tscrpt_reg_AraC-type_HTH"/>
</dbReference>
<dbReference type="GO" id="GO:0003700">
    <property type="term" value="F:DNA-binding transcription factor activity"/>
    <property type="evidence" value="ECO:0007669"/>
    <property type="project" value="InterPro"/>
</dbReference>
<dbReference type="InterPro" id="IPR050204">
    <property type="entry name" value="AraC_XylS_family_regulators"/>
</dbReference>
<protein>
    <submittedName>
        <fullName evidence="5">Transcriptional regulator FeaR</fullName>
    </submittedName>
</protein>
<keyword evidence="1" id="KW-0805">Transcription regulation</keyword>
<evidence type="ECO:0000259" key="4">
    <source>
        <dbReference type="PROSITE" id="PS01124"/>
    </source>
</evidence>
<dbReference type="PANTHER" id="PTHR46796:SF6">
    <property type="entry name" value="ARAC SUBFAMILY"/>
    <property type="match status" value="1"/>
</dbReference>
<organism evidence="5 6">
    <name type="scientific">Vreelandella sedimenti</name>
    <dbReference type="NCBI Taxonomy" id="2729618"/>
    <lineage>
        <taxon>Bacteria</taxon>
        <taxon>Pseudomonadati</taxon>
        <taxon>Pseudomonadota</taxon>
        <taxon>Gammaproteobacteria</taxon>
        <taxon>Oceanospirillales</taxon>
        <taxon>Halomonadaceae</taxon>
        <taxon>Vreelandella</taxon>
    </lineage>
</organism>
<dbReference type="PROSITE" id="PS00041">
    <property type="entry name" value="HTH_ARAC_FAMILY_1"/>
    <property type="match status" value="1"/>
</dbReference>
<accession>A0A7Z0N5H3</accession>
<dbReference type="SUPFAM" id="SSF46689">
    <property type="entry name" value="Homeodomain-like"/>
    <property type="match status" value="2"/>
</dbReference>
<comment type="caution">
    <text evidence="5">The sequence shown here is derived from an EMBL/GenBank/DDBJ whole genome shotgun (WGS) entry which is preliminary data.</text>
</comment>
<dbReference type="EMBL" id="JACCGK010000004">
    <property type="protein sequence ID" value="NYT71987.1"/>
    <property type="molecule type" value="Genomic_DNA"/>
</dbReference>
<dbReference type="InterPro" id="IPR035418">
    <property type="entry name" value="AraC-bd_2"/>
</dbReference>